<dbReference type="PANTHER" id="PTHR35038">
    <property type="entry name" value="DISSIMILATORY SULFITE REDUCTASE SIRA"/>
    <property type="match status" value="1"/>
</dbReference>
<sequence length="641" mass="67980">MMNKMTNKALYGASLGLALLLSGCGGDDGKPGNPGDPGGEPAMDIVSLKISINEVMMQDGIATVDYRITNQDDEPVVGVPSATYLAAQLLPQGYSNAGDSSQWQHFTSESCVASCPGEFIDHKNGHYSYTFSGAFNGMNNFDYQAGATQRMVIKVGGDNLADGTALPVTNQHLDWQAQTTGNNSDPVYTRNIVAMETCNTCHNDLAFHGKKYNQIETCVTCHNADKVSNPDNIFPQMIHGKHLSGFPGSLADCQTCHKADDTLTEHKNWARVPTMESCGSCHTYIDFKAGEGHPTQDNNANCVACHNAEWTMSVHNDGGNDEALMQFAPTISAANLSGDTVTFTIALTNPQTGDIYTDSADKLSFVSDLRVYANWGTSFDYATRSPKSIKLQETTPLSGSNGSYTYQVSGVTIPVGSEDDQGTLAIQGKICAANGVLGDCTAQSNSEVVIKSSHQFFTATAISDTGRRVVVTNESCGSCHGDQQLVFHGSRNDLEGQCQVCHNPNMLADATDTPSTTTADFKHLAHGIHSGNRKGYEAINYPGDIGNCAQCHAQDTDGLLTAALPLNAGVKPLAISGDRFTSPIAAICSDCHSGNTSKNHMLQQGAVFMGTLADATAGTESCNTCHSAGAPADVLKVHPIK</sequence>
<feature type="domain" description="Decaheme cytochrome c component MtrC/MtrF" evidence="2">
    <location>
        <begin position="57"/>
        <end position="178"/>
    </location>
</feature>
<dbReference type="InterPro" id="IPR051829">
    <property type="entry name" value="Multiheme_Cytochr_ET"/>
</dbReference>
<feature type="domain" description="Outer membrane cytochrome MtrC/MtrF-like" evidence="3">
    <location>
        <begin position="190"/>
        <end position="316"/>
    </location>
</feature>
<dbReference type="Pfam" id="PF22111">
    <property type="entry name" value="MtrC-MtrF_N"/>
    <property type="match status" value="1"/>
</dbReference>
<dbReference type="InterPro" id="IPR054334">
    <property type="entry name" value="MtrC-MtrF_dom_I"/>
</dbReference>
<gene>
    <name evidence="5" type="primary">mtrF</name>
    <name evidence="5" type="ORF">TUM3794_04680</name>
</gene>
<evidence type="ECO:0000313" key="5">
    <source>
        <dbReference type="EMBL" id="GIU36078.1"/>
    </source>
</evidence>
<reference evidence="5 6" key="1">
    <citation type="submission" date="2021-05" db="EMBL/GenBank/DDBJ databases">
        <title>Molecular characterization for Shewanella algae harboring chromosomal blaOXA-55-like strains isolated from clinical and environment sample.</title>
        <authorList>
            <person name="Ohama Y."/>
            <person name="Aoki K."/>
            <person name="Harada S."/>
            <person name="Moriya K."/>
            <person name="Ishii Y."/>
            <person name="Tateda K."/>
        </authorList>
    </citation>
    <scope>NUCLEOTIDE SEQUENCE [LARGE SCALE GENOMIC DNA]</scope>
    <source>
        <strain evidence="5 6">MBTL60-118</strain>
    </source>
</reference>
<evidence type="ECO:0000259" key="3">
    <source>
        <dbReference type="Pfam" id="PF22113"/>
    </source>
</evidence>
<organism evidence="5 6">
    <name type="scientific">Shewanella colwelliana</name>
    <name type="common">Alteromonas colwelliana</name>
    <dbReference type="NCBI Taxonomy" id="23"/>
    <lineage>
        <taxon>Bacteria</taxon>
        <taxon>Pseudomonadati</taxon>
        <taxon>Pseudomonadota</taxon>
        <taxon>Gammaproteobacteria</taxon>
        <taxon>Alteromonadales</taxon>
        <taxon>Shewanellaceae</taxon>
        <taxon>Shewanella</taxon>
    </lineage>
</organism>
<dbReference type="Proteomes" id="UP000773469">
    <property type="component" value="Unassembled WGS sequence"/>
</dbReference>
<proteinExistence type="predicted"/>
<evidence type="ECO:0000313" key="6">
    <source>
        <dbReference type="Proteomes" id="UP000773469"/>
    </source>
</evidence>
<keyword evidence="6" id="KW-1185">Reference proteome</keyword>
<dbReference type="Pfam" id="PF22118">
    <property type="entry name" value="MtrF-like_dom-III"/>
    <property type="match status" value="1"/>
</dbReference>
<keyword evidence="1" id="KW-0732">Signal</keyword>
<protein>
    <submittedName>
        <fullName evidence="5">Cytochrome c</fullName>
    </submittedName>
</protein>
<feature type="domain" description="Outer membrane cytochrome MtrC/MtrF-like" evidence="3">
    <location>
        <begin position="468"/>
        <end position="639"/>
    </location>
</feature>
<evidence type="ECO:0000256" key="1">
    <source>
        <dbReference type="ARBA" id="ARBA00022729"/>
    </source>
</evidence>
<dbReference type="Gene3D" id="1.10.720.180">
    <property type="match status" value="2"/>
</dbReference>
<evidence type="ECO:0000259" key="4">
    <source>
        <dbReference type="Pfam" id="PF22118"/>
    </source>
</evidence>
<dbReference type="InterPro" id="IPR054355">
    <property type="entry name" value="MtrF-like_dom_III"/>
</dbReference>
<dbReference type="EMBL" id="BPEU01000003">
    <property type="protein sequence ID" value="GIU36078.1"/>
    <property type="molecule type" value="Genomic_DNA"/>
</dbReference>
<dbReference type="PROSITE" id="PS51257">
    <property type="entry name" value="PROKAR_LIPOPROTEIN"/>
    <property type="match status" value="1"/>
</dbReference>
<evidence type="ECO:0000259" key="2">
    <source>
        <dbReference type="Pfam" id="PF22111"/>
    </source>
</evidence>
<name>A0ABQ4NV51_SHECO</name>
<dbReference type="InterPro" id="IPR020014">
    <property type="entry name" value="Decahaem_cyt-c_OmcA/MtrC"/>
</dbReference>
<dbReference type="SUPFAM" id="SSF48695">
    <property type="entry name" value="Multiheme cytochromes"/>
    <property type="match status" value="1"/>
</dbReference>
<dbReference type="CDD" id="cd08168">
    <property type="entry name" value="Cytochrom_C3"/>
    <property type="match status" value="1"/>
</dbReference>
<feature type="domain" description="Decaheme cytochrome c component MtrF-like" evidence="4">
    <location>
        <begin position="322"/>
        <end position="462"/>
    </location>
</feature>
<dbReference type="InterPro" id="IPR054337">
    <property type="entry name" value="Mtrc-MtrF-like_dom_II/IV"/>
</dbReference>
<dbReference type="InterPro" id="IPR036280">
    <property type="entry name" value="Multihaem_cyt_sf"/>
</dbReference>
<comment type="caution">
    <text evidence="5">The sequence shown here is derived from an EMBL/GenBank/DDBJ whole genome shotgun (WGS) entry which is preliminary data.</text>
</comment>
<dbReference type="PANTHER" id="PTHR35038:SF6">
    <property type="entry name" value="SURFACE LOCALIZED DECAHEME CYTOCHROME C LIPOPROTEIN"/>
    <property type="match status" value="1"/>
</dbReference>
<dbReference type="Pfam" id="PF22113">
    <property type="entry name" value="Mtrc-MtrF_II-IV_dom"/>
    <property type="match status" value="2"/>
</dbReference>
<accession>A0ABQ4NV51</accession>
<dbReference type="NCBIfam" id="TIGR03507">
    <property type="entry name" value="decahem_SO1788"/>
    <property type="match status" value="1"/>
</dbReference>